<evidence type="ECO:0000313" key="2">
    <source>
        <dbReference type="Proteomes" id="UP000234190"/>
    </source>
</evidence>
<organism evidence="1 2">
    <name type="scientific">Pollutimonas subterranea</name>
    <dbReference type="NCBI Taxonomy" id="2045210"/>
    <lineage>
        <taxon>Bacteria</taxon>
        <taxon>Pseudomonadati</taxon>
        <taxon>Pseudomonadota</taxon>
        <taxon>Betaproteobacteria</taxon>
        <taxon>Burkholderiales</taxon>
        <taxon>Alcaligenaceae</taxon>
        <taxon>Pollutimonas</taxon>
    </lineage>
</organism>
<accession>A0A2N4U874</accession>
<dbReference type="AlphaFoldDB" id="A0A2N4U874"/>
<dbReference type="OrthoDB" id="8686123at2"/>
<proteinExistence type="predicted"/>
<protein>
    <submittedName>
        <fullName evidence="1">Uncharacterized protein</fullName>
    </submittedName>
</protein>
<keyword evidence="2" id="KW-1185">Reference proteome</keyword>
<gene>
    <name evidence="1" type="ORF">CR159_02985</name>
</gene>
<dbReference type="RefSeq" id="WP_102072531.1">
    <property type="nucleotide sequence ID" value="NZ_PDNW01000002.1"/>
</dbReference>
<dbReference type="EMBL" id="PDNW01000002">
    <property type="protein sequence ID" value="PLC51213.1"/>
    <property type="molecule type" value="Genomic_DNA"/>
</dbReference>
<name>A0A2N4U874_9BURK</name>
<comment type="caution">
    <text evidence="1">The sequence shown here is derived from an EMBL/GenBank/DDBJ whole genome shotgun (WGS) entry which is preliminary data.</text>
</comment>
<reference evidence="1 2" key="1">
    <citation type="submission" date="2017-10" db="EMBL/GenBank/DDBJ databases">
        <title>Two draft genome sequences of Pusillimonas sp. strains isolated from a nitrate- and radionuclide-contaminated groundwater in Russia.</title>
        <authorList>
            <person name="Grouzdev D.S."/>
            <person name="Tourova T.P."/>
            <person name="Goeva M.A."/>
            <person name="Babich T.L."/>
            <person name="Sokolova D.S."/>
            <person name="Abdullin R."/>
            <person name="Poltaraus A.B."/>
            <person name="Toshchakov S.V."/>
            <person name="Nazina T.N."/>
        </authorList>
    </citation>
    <scope>NUCLEOTIDE SEQUENCE [LARGE SCALE GENOMIC DNA]</scope>
    <source>
        <strain evidence="1 2">JR1/69-3-13</strain>
    </source>
</reference>
<evidence type="ECO:0000313" key="1">
    <source>
        <dbReference type="EMBL" id="PLC51213.1"/>
    </source>
</evidence>
<dbReference type="Proteomes" id="UP000234190">
    <property type="component" value="Unassembled WGS sequence"/>
</dbReference>
<sequence>MTTEPDSYPQKLATLIGLLSCDDLDEHETSRIVNICIQAKTDAAKTLKENYGADAAKVAEYDSQGVSSFIIFVELEDYFAVADTVDELYEQIIDAFEHPALPEYPYDNNSFETINDFYHWVDQQLQTHHEKYSLITFGESYTHDFQVILVYRDKVSDILSLCRELGLQAQRCE</sequence>